<dbReference type="AlphaFoldDB" id="A0AAU7PS24"/>
<protein>
    <recommendedName>
        <fullName evidence="3">Zinc ribbon domain-containing protein</fullName>
    </recommendedName>
</protein>
<feature type="region of interest" description="Disordered" evidence="1">
    <location>
        <begin position="44"/>
        <end position="119"/>
    </location>
</feature>
<reference evidence="2" key="1">
    <citation type="submission" date="2024-06" db="EMBL/GenBank/DDBJ databases">
        <title>Lacrimispora cavernae sp. nov., a novel anaerobe isolated from bat guano pile inside a cave.</title>
        <authorList>
            <person name="Miller S.L."/>
            <person name="Lu N."/>
            <person name="King J."/>
            <person name="Sankaranarayanan K."/>
            <person name="Lawson P.A."/>
        </authorList>
    </citation>
    <scope>NUCLEOTIDE SEQUENCE</scope>
    <source>
        <strain evidence="2">BS-2</strain>
    </source>
</reference>
<evidence type="ECO:0000313" key="2">
    <source>
        <dbReference type="EMBL" id="XBS55069.1"/>
    </source>
</evidence>
<feature type="compositionally biased region" description="Low complexity" evidence="1">
    <location>
        <begin position="56"/>
        <end position="74"/>
    </location>
</feature>
<proteinExistence type="predicted"/>
<gene>
    <name evidence="2" type="ORF">ABFV83_04500</name>
</gene>
<dbReference type="RefSeq" id="WP_349947753.1">
    <property type="nucleotide sequence ID" value="NZ_CP157940.1"/>
</dbReference>
<name>A0AAU7PS24_9FIRM</name>
<evidence type="ECO:0000256" key="1">
    <source>
        <dbReference type="SAM" id="MobiDB-lite"/>
    </source>
</evidence>
<sequence>MMKKICPVCDLPVNEVNYCPRCRRVIRQPLLWNLDYYLNERRPSYENSRDFPKPAGPGNQQKGNVQGNQQKGNPRGPARQMNVPQRPAAPMRQEGRTTAPPASGQNPSMPSQPGQAKKRRNPLAPLAGFITVMVVLNGIPRVIGSLARFVEEKSNYSNYETAVPYDDSGFTELEEEEVKASGEPCTGYVHFPVDGRQVAASMGQFFYETNYGYEIEEGAVYSDNYMFEEEDGPISYYETVESFSFEDEVTSQLDTGDDNYVYQYVDVNYDTATGELHDYISSLKDRENSLVFLEEFLRLVEAEAGIPQEESSIPAIMEQAGTGEWQEDGAFITEGLFDINLYLTKDGVRIYVSYSNPQVMENQET</sequence>
<dbReference type="EMBL" id="CP157940">
    <property type="protein sequence ID" value="XBS55069.1"/>
    <property type="molecule type" value="Genomic_DNA"/>
</dbReference>
<organism evidence="2">
    <name type="scientific">Lacrimispora sp. BS-2</name>
    <dbReference type="NCBI Taxonomy" id="3151850"/>
    <lineage>
        <taxon>Bacteria</taxon>
        <taxon>Bacillati</taxon>
        <taxon>Bacillota</taxon>
        <taxon>Clostridia</taxon>
        <taxon>Lachnospirales</taxon>
        <taxon>Lachnospiraceae</taxon>
        <taxon>Lacrimispora</taxon>
    </lineage>
</organism>
<accession>A0AAU7PS24</accession>
<feature type="compositionally biased region" description="Polar residues" evidence="1">
    <location>
        <begin position="103"/>
        <end position="114"/>
    </location>
</feature>
<evidence type="ECO:0008006" key="3">
    <source>
        <dbReference type="Google" id="ProtNLM"/>
    </source>
</evidence>